<evidence type="ECO:0000256" key="1">
    <source>
        <dbReference type="ARBA" id="ARBA00022723"/>
    </source>
</evidence>
<dbReference type="Pfam" id="PF12838">
    <property type="entry name" value="Fer4_7"/>
    <property type="match status" value="1"/>
</dbReference>
<feature type="domain" description="4Fe-4S ferredoxin-type" evidence="4">
    <location>
        <begin position="1"/>
        <end position="29"/>
    </location>
</feature>
<feature type="domain" description="4Fe-4S ferredoxin-type" evidence="4">
    <location>
        <begin position="34"/>
        <end position="64"/>
    </location>
</feature>
<dbReference type="RefSeq" id="WP_073304973.1">
    <property type="nucleotide sequence ID" value="NZ_FRAW01000020.1"/>
</dbReference>
<dbReference type="GO" id="GO:0051536">
    <property type="term" value="F:iron-sulfur cluster binding"/>
    <property type="evidence" value="ECO:0007669"/>
    <property type="project" value="UniProtKB-KW"/>
</dbReference>
<dbReference type="SUPFAM" id="SSF54862">
    <property type="entry name" value="4Fe-4S ferredoxins"/>
    <property type="match status" value="1"/>
</dbReference>
<keyword evidence="1" id="KW-0479">Metal-binding</keyword>
<dbReference type="Proteomes" id="UP000184275">
    <property type="component" value="Unassembled WGS sequence"/>
</dbReference>
<keyword evidence="6" id="KW-1185">Reference proteome</keyword>
<dbReference type="GO" id="GO:0046872">
    <property type="term" value="F:metal ion binding"/>
    <property type="evidence" value="ECO:0007669"/>
    <property type="project" value="UniProtKB-KW"/>
</dbReference>
<dbReference type="InterPro" id="IPR017900">
    <property type="entry name" value="4Fe4S_Fe_S_CS"/>
</dbReference>
<dbReference type="PANTHER" id="PTHR43193:SF2">
    <property type="entry name" value="POLYFERREDOXIN PROTEIN FWDF"/>
    <property type="match status" value="1"/>
</dbReference>
<organism evidence="5 6">
    <name type="scientific">Fibrobacter intestinalis</name>
    <dbReference type="NCBI Taxonomy" id="28122"/>
    <lineage>
        <taxon>Bacteria</taxon>
        <taxon>Pseudomonadati</taxon>
        <taxon>Fibrobacterota</taxon>
        <taxon>Fibrobacteria</taxon>
        <taxon>Fibrobacterales</taxon>
        <taxon>Fibrobacteraceae</taxon>
        <taxon>Fibrobacter</taxon>
    </lineage>
</organism>
<dbReference type="InterPro" id="IPR017896">
    <property type="entry name" value="4Fe4S_Fe-S-bd"/>
</dbReference>
<dbReference type="AlphaFoldDB" id="A0A1M6VTC8"/>
<keyword evidence="2" id="KW-0408">Iron</keyword>
<proteinExistence type="predicted"/>
<dbReference type="PROSITE" id="PS51379">
    <property type="entry name" value="4FE4S_FER_2"/>
    <property type="match status" value="2"/>
</dbReference>
<accession>A0A1M6VTC8</accession>
<dbReference type="InterPro" id="IPR052977">
    <property type="entry name" value="Polyferredoxin-like_ET"/>
</dbReference>
<dbReference type="InterPro" id="IPR007525">
    <property type="entry name" value="FrhB_FdhB_C"/>
</dbReference>
<evidence type="ECO:0000256" key="2">
    <source>
        <dbReference type="ARBA" id="ARBA00023004"/>
    </source>
</evidence>
<name>A0A1M6VTC8_9BACT</name>
<sequence>MQIESLKSCSGCAACANACPKSAISMVPNSEGFLYPKIHSDICIQCGLCDKTCPVLYAKSVDESIQSAEENFTVRASFAVQAIDENIRLKSSSGGIFTCLAEKIIAEGGVIFGAAFDSDLKLSHRSVETSESLEALRGSKYLQSEIGNSYQDVRRFLKEGKKVLFSGTPCQVGGLKAFLKKDFENLFTVDVVCHGVPSPALFEKYVQEHSHGAQGRPVKTAFRRKDDGWKLFSLSFAYANESEYRQTLDKDKYMQLFLKDHGLREGCYQCKFRGDNHVADITLADFWGIGNILPEMDDDKGTSLVIVQTEKGAKFFDSCKDSFLSAPVNMREAVKYNPSYFTCKKRSPLRNKFYEDFENSSIDFLFRRFGKSSLKQRTKRFVKRGVKKAFQTFLGKKGLEQLKKKMRG</sequence>
<evidence type="ECO:0000313" key="6">
    <source>
        <dbReference type="Proteomes" id="UP000184275"/>
    </source>
</evidence>
<gene>
    <name evidence="5" type="ORF">SAMN05720469_12031</name>
</gene>
<keyword evidence="3" id="KW-0411">Iron-sulfur</keyword>
<evidence type="ECO:0000259" key="4">
    <source>
        <dbReference type="PROSITE" id="PS51379"/>
    </source>
</evidence>
<reference evidence="6" key="1">
    <citation type="submission" date="2016-11" db="EMBL/GenBank/DDBJ databases">
        <authorList>
            <person name="Varghese N."/>
            <person name="Submissions S."/>
        </authorList>
    </citation>
    <scope>NUCLEOTIDE SEQUENCE [LARGE SCALE GENOMIC DNA]</scope>
    <source>
        <strain evidence="6">UWOS</strain>
    </source>
</reference>
<dbReference type="EMBL" id="FRAW01000020">
    <property type="protein sequence ID" value="SHK84737.1"/>
    <property type="molecule type" value="Genomic_DNA"/>
</dbReference>
<dbReference type="Gene3D" id="3.30.70.20">
    <property type="match status" value="1"/>
</dbReference>
<evidence type="ECO:0000256" key="3">
    <source>
        <dbReference type="ARBA" id="ARBA00023014"/>
    </source>
</evidence>
<dbReference type="Pfam" id="PF04432">
    <property type="entry name" value="FrhB_FdhB_C"/>
    <property type="match status" value="1"/>
</dbReference>
<dbReference type="PROSITE" id="PS00198">
    <property type="entry name" value="4FE4S_FER_1"/>
    <property type="match status" value="1"/>
</dbReference>
<dbReference type="PANTHER" id="PTHR43193">
    <property type="match status" value="1"/>
</dbReference>
<protein>
    <submittedName>
        <fullName evidence="5">Coenzyme F420-reducing hydrogenase, beta subunit</fullName>
    </submittedName>
</protein>
<evidence type="ECO:0000313" key="5">
    <source>
        <dbReference type="EMBL" id="SHK84737.1"/>
    </source>
</evidence>